<dbReference type="EMBL" id="RZNJ01000003">
    <property type="protein sequence ID" value="RUT31253.1"/>
    <property type="molecule type" value="Genomic_DNA"/>
</dbReference>
<dbReference type="InterPro" id="IPR028978">
    <property type="entry name" value="Chorismate_lyase_/UTRA_dom_sf"/>
</dbReference>
<gene>
    <name evidence="5" type="ORF">EMQ25_10360</name>
</gene>
<dbReference type="Gene3D" id="3.40.1410.10">
    <property type="entry name" value="Chorismate lyase-like"/>
    <property type="match status" value="1"/>
</dbReference>
<dbReference type="SMART" id="SM00345">
    <property type="entry name" value="HTH_GNTR"/>
    <property type="match status" value="1"/>
</dbReference>
<dbReference type="InterPro" id="IPR036390">
    <property type="entry name" value="WH_DNA-bd_sf"/>
</dbReference>
<dbReference type="InterPro" id="IPR050679">
    <property type="entry name" value="Bact_HTH_transcr_reg"/>
</dbReference>
<dbReference type="RefSeq" id="WP_127188499.1">
    <property type="nucleotide sequence ID" value="NZ_RZNJ01000003.1"/>
</dbReference>
<keyword evidence="3" id="KW-0804">Transcription</keyword>
<dbReference type="Pfam" id="PF00392">
    <property type="entry name" value="GntR"/>
    <property type="match status" value="1"/>
</dbReference>
<dbReference type="InterPro" id="IPR000524">
    <property type="entry name" value="Tscrpt_reg_HTH_GntR"/>
</dbReference>
<proteinExistence type="predicted"/>
<evidence type="ECO:0000259" key="4">
    <source>
        <dbReference type="PROSITE" id="PS50949"/>
    </source>
</evidence>
<dbReference type="SUPFAM" id="SSF64288">
    <property type="entry name" value="Chorismate lyase-like"/>
    <property type="match status" value="1"/>
</dbReference>
<dbReference type="InterPro" id="IPR011663">
    <property type="entry name" value="UTRA"/>
</dbReference>
<dbReference type="GO" id="GO:0003677">
    <property type="term" value="F:DNA binding"/>
    <property type="evidence" value="ECO:0007669"/>
    <property type="project" value="UniProtKB-KW"/>
</dbReference>
<dbReference type="PROSITE" id="PS50949">
    <property type="entry name" value="HTH_GNTR"/>
    <property type="match status" value="1"/>
</dbReference>
<keyword evidence="1" id="KW-0805">Transcription regulation</keyword>
<reference evidence="5 6" key="1">
    <citation type="journal article" date="2016" name="Int. J. Syst. Evol. Microbiol.">
        <title>Arsenicitalea aurantiaca gen. nov., sp. nov., a new member of the family Hyphomicrobiaceae, isolated from high-arsenic sediment.</title>
        <authorList>
            <person name="Mu Y."/>
            <person name="Zhou L."/>
            <person name="Zeng X.C."/>
            <person name="Liu L."/>
            <person name="Pan Y."/>
            <person name="Chen X."/>
            <person name="Wang J."/>
            <person name="Li S."/>
            <person name="Li W.J."/>
            <person name="Wang Y."/>
        </authorList>
    </citation>
    <scope>NUCLEOTIDE SEQUENCE [LARGE SCALE GENOMIC DNA]</scope>
    <source>
        <strain evidence="5 6">42-50</strain>
    </source>
</reference>
<dbReference type="GO" id="GO:0045892">
    <property type="term" value="P:negative regulation of DNA-templated transcription"/>
    <property type="evidence" value="ECO:0007669"/>
    <property type="project" value="TreeGrafter"/>
</dbReference>
<evidence type="ECO:0000256" key="1">
    <source>
        <dbReference type="ARBA" id="ARBA00023015"/>
    </source>
</evidence>
<dbReference type="CDD" id="cd07377">
    <property type="entry name" value="WHTH_GntR"/>
    <property type="match status" value="1"/>
</dbReference>
<dbReference type="AlphaFoldDB" id="A0A433XB17"/>
<dbReference type="PANTHER" id="PTHR44846">
    <property type="entry name" value="MANNOSYL-D-GLYCERATE TRANSPORT/METABOLISM SYSTEM REPRESSOR MNGR-RELATED"/>
    <property type="match status" value="1"/>
</dbReference>
<evidence type="ECO:0000256" key="2">
    <source>
        <dbReference type="ARBA" id="ARBA00023125"/>
    </source>
</evidence>
<sequence length="247" mass="27894">MVATLKMPLLPVQSQLPLYQQVESVLRKQIQSGHYAVGTIIPTEHELTRAFGVSRATVRNAIRSLTQDGFVKSKPGVGTLVIRSQKQVRAATLRGLTEDLRLRGVATRARTLKAEFEVATPAVRAKLELYKDERVLHLLRLREIAGSPFALIRSFVPESVGLTPDDDFSGPLYETIERSHRLHIIYGEDAIGVRAPTEREAELLQIERTTPILAIRRTAFVEYDRPIEYVECSIRSDLYEYNVTLSR</sequence>
<feature type="domain" description="HTH gntR-type" evidence="4">
    <location>
        <begin position="16"/>
        <end position="84"/>
    </location>
</feature>
<evidence type="ECO:0000256" key="3">
    <source>
        <dbReference type="ARBA" id="ARBA00023163"/>
    </source>
</evidence>
<dbReference type="Pfam" id="PF07702">
    <property type="entry name" value="UTRA"/>
    <property type="match status" value="1"/>
</dbReference>
<organism evidence="5 6">
    <name type="scientific">Arsenicitalea aurantiaca</name>
    <dbReference type="NCBI Taxonomy" id="1783274"/>
    <lineage>
        <taxon>Bacteria</taxon>
        <taxon>Pseudomonadati</taxon>
        <taxon>Pseudomonadota</taxon>
        <taxon>Alphaproteobacteria</taxon>
        <taxon>Hyphomicrobiales</taxon>
        <taxon>Devosiaceae</taxon>
        <taxon>Arsenicitalea</taxon>
    </lineage>
</organism>
<dbReference type="SMART" id="SM00866">
    <property type="entry name" value="UTRA"/>
    <property type="match status" value="1"/>
</dbReference>
<dbReference type="SUPFAM" id="SSF46785">
    <property type="entry name" value="Winged helix' DNA-binding domain"/>
    <property type="match status" value="1"/>
</dbReference>
<dbReference type="Gene3D" id="1.10.10.10">
    <property type="entry name" value="Winged helix-like DNA-binding domain superfamily/Winged helix DNA-binding domain"/>
    <property type="match status" value="1"/>
</dbReference>
<dbReference type="OrthoDB" id="7334968at2"/>
<dbReference type="InterPro" id="IPR036388">
    <property type="entry name" value="WH-like_DNA-bd_sf"/>
</dbReference>
<comment type="caution">
    <text evidence="5">The sequence shown here is derived from an EMBL/GenBank/DDBJ whole genome shotgun (WGS) entry which is preliminary data.</text>
</comment>
<name>A0A433XB17_9HYPH</name>
<keyword evidence="6" id="KW-1185">Reference proteome</keyword>
<keyword evidence="2" id="KW-0238">DNA-binding</keyword>
<evidence type="ECO:0000313" key="5">
    <source>
        <dbReference type="EMBL" id="RUT31253.1"/>
    </source>
</evidence>
<dbReference type="FunFam" id="1.10.10.10:FF:000079">
    <property type="entry name" value="GntR family transcriptional regulator"/>
    <property type="match status" value="1"/>
</dbReference>
<dbReference type="GO" id="GO:0003700">
    <property type="term" value="F:DNA-binding transcription factor activity"/>
    <property type="evidence" value="ECO:0007669"/>
    <property type="project" value="InterPro"/>
</dbReference>
<protein>
    <submittedName>
        <fullName evidence="5">GntR family transcriptional regulator</fullName>
    </submittedName>
</protein>
<accession>A0A433XB17</accession>
<dbReference type="Proteomes" id="UP000281547">
    <property type="component" value="Unassembled WGS sequence"/>
</dbReference>
<evidence type="ECO:0000313" key="6">
    <source>
        <dbReference type="Proteomes" id="UP000281547"/>
    </source>
</evidence>
<dbReference type="PRINTS" id="PR00035">
    <property type="entry name" value="HTHGNTR"/>
</dbReference>
<dbReference type="PANTHER" id="PTHR44846:SF1">
    <property type="entry name" value="MANNOSYL-D-GLYCERATE TRANSPORT_METABOLISM SYSTEM REPRESSOR MNGR-RELATED"/>
    <property type="match status" value="1"/>
</dbReference>